<proteinExistence type="predicted"/>
<sequence length="575" mass="64795">MGQCAPSSTPYYSPYSRDEEEFSFPSRAGAYRCNVGVGIPVPHNHKASFQNGLGKNVDHRRRNDETHQGLDRNSVNDRRINFLQVHQSDIPQRCIVDQSEVKRVAWLQTDELLRRRGQLKMHGTFVDQRASKNIRPANRNQKDFGTSDKEFGAYDQKSLFGECSDYEGATPSILSEFTTASNATVVRTNTKQRNQKALDTNDVSMVETVKTPLLVRSSFSTCLTNQKDSRLNRCPSVLRLKMKANFGWFYSQCYLRMFPDRTKPIVGRVSRKESEIPDLTCESSESSFTSSYNSYNDNIYCSDHGSIPPTKPIKCSVTSEPFLDLAIMGCLGLVPRKQDYNSLRSSRRQLRHPCEKSPDHYVVLINKRSGTPLAVCALKATSGSPVVRIYATRQRAYAQKTTATTQQLGLDWAEDLPLFAWAEVTSEGDFPNQVKFTAYIAERSEGCFSSKSSYEATFDGSDHGDNDAVRSPIIKIMGRTDNERTLSGCAVISIQADEKMPTTPKNISDVSFHIDIARGIDPAFLICFTAIIDEVLEKSMRVKCKNQVRRRVRKDSFSLTKERLDTSSRQGTQRS</sequence>
<evidence type="ECO:0000256" key="1">
    <source>
        <dbReference type="SAM" id="MobiDB-lite"/>
    </source>
</evidence>
<accession>A0A7S4AB21</accession>
<dbReference type="EMBL" id="HBIX01002941">
    <property type="protein sequence ID" value="CAE0709503.1"/>
    <property type="molecule type" value="Transcribed_RNA"/>
</dbReference>
<dbReference type="AlphaFoldDB" id="A0A7S4AB21"/>
<gene>
    <name evidence="2" type="ORF">PAUS00366_LOCUS2223</name>
</gene>
<feature type="compositionally biased region" description="Basic and acidic residues" evidence="1">
    <location>
        <begin position="61"/>
        <end position="73"/>
    </location>
</feature>
<name>A0A7S4AB21_9STRA</name>
<evidence type="ECO:0000313" key="2">
    <source>
        <dbReference type="EMBL" id="CAE0709503.1"/>
    </source>
</evidence>
<reference evidence="2" key="1">
    <citation type="submission" date="2021-01" db="EMBL/GenBank/DDBJ databases">
        <authorList>
            <person name="Corre E."/>
            <person name="Pelletier E."/>
            <person name="Niang G."/>
            <person name="Scheremetjew M."/>
            <person name="Finn R."/>
            <person name="Kale V."/>
            <person name="Holt S."/>
            <person name="Cochrane G."/>
            <person name="Meng A."/>
            <person name="Brown T."/>
            <person name="Cohen L."/>
        </authorList>
    </citation>
    <scope>NUCLEOTIDE SEQUENCE</scope>
    <source>
        <strain evidence="2">10249 10 AB</strain>
    </source>
</reference>
<protein>
    <submittedName>
        <fullName evidence="2">Uncharacterized protein</fullName>
    </submittedName>
</protein>
<feature type="region of interest" description="Disordered" evidence="1">
    <location>
        <begin position="46"/>
        <end position="73"/>
    </location>
</feature>
<organism evidence="2">
    <name type="scientific">Pseudo-nitzschia australis</name>
    <dbReference type="NCBI Taxonomy" id="44445"/>
    <lineage>
        <taxon>Eukaryota</taxon>
        <taxon>Sar</taxon>
        <taxon>Stramenopiles</taxon>
        <taxon>Ochrophyta</taxon>
        <taxon>Bacillariophyta</taxon>
        <taxon>Bacillariophyceae</taxon>
        <taxon>Bacillariophycidae</taxon>
        <taxon>Bacillariales</taxon>
        <taxon>Bacillariaceae</taxon>
        <taxon>Pseudo-nitzschia</taxon>
    </lineage>
</organism>